<keyword evidence="4" id="KW-1185">Reference proteome</keyword>
<evidence type="ECO:0000313" key="4">
    <source>
        <dbReference type="Proteomes" id="UP000051249"/>
    </source>
</evidence>
<evidence type="ECO:0000313" key="3">
    <source>
        <dbReference type="EMBL" id="KRO24852.1"/>
    </source>
</evidence>
<gene>
    <name evidence="3" type="ORF">IV88_GL000681</name>
</gene>
<evidence type="ECO:0008006" key="5">
    <source>
        <dbReference type="Google" id="ProtNLM"/>
    </source>
</evidence>
<protein>
    <recommendedName>
        <fullName evidence="5">Bacteriocin immunity protein</fullName>
    </recommendedName>
</protein>
<proteinExistence type="predicted"/>
<dbReference type="Gene3D" id="1.20.1440.50">
    <property type="entry name" value="Ta0600-like"/>
    <property type="match status" value="1"/>
</dbReference>
<evidence type="ECO:0000256" key="2">
    <source>
        <dbReference type="SAM" id="MobiDB-lite"/>
    </source>
</evidence>
<keyword evidence="1" id="KW-0079">Bacteriocin immunity</keyword>
<dbReference type="RefSeq" id="WP_057799704.1">
    <property type="nucleotide sequence ID" value="NZ_BJZZ01000018.1"/>
</dbReference>
<dbReference type="OrthoDB" id="2249179at2"/>
<organism evidence="3 4">
    <name type="scientific">Pediococcus argentinicus</name>
    <dbReference type="NCBI Taxonomy" id="480391"/>
    <lineage>
        <taxon>Bacteria</taxon>
        <taxon>Bacillati</taxon>
        <taxon>Bacillota</taxon>
        <taxon>Bacilli</taxon>
        <taxon>Lactobacillales</taxon>
        <taxon>Lactobacillaceae</taxon>
        <taxon>Pediococcus</taxon>
    </lineage>
</organism>
<dbReference type="AlphaFoldDB" id="A0A0R2NGC6"/>
<dbReference type="Proteomes" id="UP000051249">
    <property type="component" value="Unassembled WGS sequence"/>
</dbReference>
<evidence type="ECO:0000256" key="1">
    <source>
        <dbReference type="ARBA" id="ARBA00023025"/>
    </source>
</evidence>
<dbReference type="InterPro" id="IPR023130">
    <property type="entry name" value="Ta0600-like_sf"/>
</dbReference>
<dbReference type="EMBL" id="JQCQ01000020">
    <property type="protein sequence ID" value="KRO24852.1"/>
    <property type="molecule type" value="Genomic_DNA"/>
</dbReference>
<dbReference type="PATRIC" id="fig|480391.4.peg.690"/>
<dbReference type="SUPFAM" id="SSF109797">
    <property type="entry name" value="Bacteriocin immunity protein-like"/>
    <property type="match status" value="1"/>
</dbReference>
<name>A0A0R2NGC6_9LACO</name>
<accession>A0A0R2NGC6</accession>
<feature type="region of interest" description="Disordered" evidence="2">
    <location>
        <begin position="84"/>
        <end position="110"/>
    </location>
</feature>
<reference evidence="3 4" key="1">
    <citation type="journal article" date="2015" name="Genome Announc.">
        <title>Expanding the biotechnology potential of lactobacilli through comparative genomics of 213 strains and associated genera.</title>
        <authorList>
            <person name="Sun Z."/>
            <person name="Harris H.M."/>
            <person name="McCann A."/>
            <person name="Guo C."/>
            <person name="Argimon S."/>
            <person name="Zhang W."/>
            <person name="Yang X."/>
            <person name="Jeffery I.B."/>
            <person name="Cooney J.C."/>
            <person name="Kagawa T.F."/>
            <person name="Liu W."/>
            <person name="Song Y."/>
            <person name="Salvetti E."/>
            <person name="Wrobel A."/>
            <person name="Rasinkangas P."/>
            <person name="Parkhill J."/>
            <person name="Rea M.C."/>
            <person name="O'Sullivan O."/>
            <person name="Ritari J."/>
            <person name="Douillard F.P."/>
            <person name="Paul Ross R."/>
            <person name="Yang R."/>
            <person name="Briner A.E."/>
            <person name="Felis G.E."/>
            <person name="de Vos W.M."/>
            <person name="Barrangou R."/>
            <person name="Klaenhammer T.R."/>
            <person name="Caufield P.W."/>
            <person name="Cui Y."/>
            <person name="Zhang H."/>
            <person name="O'Toole P.W."/>
        </authorList>
    </citation>
    <scope>NUCLEOTIDE SEQUENCE [LARGE SCALE GENOMIC DNA]</scope>
    <source>
        <strain evidence="3 4">DSM 23026</strain>
    </source>
</reference>
<sequence>MIDKIKQYTEYLTNIDNDSDLVSETELKNSLSSIYSKINERSYNETAVKTSKVISEFYLQHHEFSATLKSLYDFVQPDADSEKLDSSVKRDLGMPSGYVRSPLNKDSALN</sequence>
<comment type="caution">
    <text evidence="3">The sequence shown here is derived from an EMBL/GenBank/DDBJ whole genome shotgun (WGS) entry which is preliminary data.</text>
</comment>
<dbReference type="GO" id="GO:0030153">
    <property type="term" value="P:bacteriocin immunity"/>
    <property type="evidence" value="ECO:0007669"/>
    <property type="project" value="UniProtKB-KW"/>
</dbReference>